<proteinExistence type="predicted"/>
<feature type="transmembrane region" description="Helical" evidence="8">
    <location>
        <begin position="540"/>
        <end position="562"/>
    </location>
</feature>
<keyword evidence="6 8" id="KW-0472">Membrane</keyword>
<dbReference type="SMART" id="SM00248">
    <property type="entry name" value="ANK"/>
    <property type="match status" value="8"/>
</dbReference>
<evidence type="ECO:0000256" key="1">
    <source>
        <dbReference type="ARBA" id="ARBA00004141"/>
    </source>
</evidence>
<keyword evidence="5 7" id="KW-0040">ANK repeat</keyword>
<evidence type="ECO:0000256" key="8">
    <source>
        <dbReference type="SAM" id="Phobius"/>
    </source>
</evidence>
<dbReference type="EMBL" id="BDQV01000357">
    <property type="protein sequence ID" value="GAY63530.1"/>
    <property type="molecule type" value="Genomic_DNA"/>
</dbReference>
<protein>
    <recommendedName>
        <fullName evidence="9">PGG domain-containing protein</fullName>
    </recommendedName>
</protein>
<keyword evidence="2 8" id="KW-0812">Transmembrane</keyword>
<dbReference type="SUPFAM" id="SSF48403">
    <property type="entry name" value="Ankyrin repeat"/>
    <property type="match status" value="2"/>
</dbReference>
<evidence type="ECO:0000313" key="10">
    <source>
        <dbReference type="EMBL" id="GAY63530.1"/>
    </source>
</evidence>
<feature type="repeat" description="ANK" evidence="7">
    <location>
        <begin position="75"/>
        <end position="97"/>
    </location>
</feature>
<evidence type="ECO:0000256" key="6">
    <source>
        <dbReference type="ARBA" id="ARBA00023136"/>
    </source>
</evidence>
<dbReference type="InterPro" id="IPR026961">
    <property type="entry name" value="PGG_dom"/>
</dbReference>
<evidence type="ECO:0000256" key="4">
    <source>
        <dbReference type="ARBA" id="ARBA00022989"/>
    </source>
</evidence>
<evidence type="ECO:0000259" key="9">
    <source>
        <dbReference type="Pfam" id="PF13962"/>
    </source>
</evidence>
<comment type="caution">
    <text evidence="10">The sequence shown here is derived from an EMBL/GenBank/DDBJ whole genome shotgun (WGS) entry which is preliminary data.</text>
</comment>
<reference evidence="10 11" key="1">
    <citation type="journal article" date="2017" name="Front. Genet.">
        <title>Draft sequencing of the heterozygous diploid genome of Satsuma (Citrus unshiu Marc.) using a hybrid assembly approach.</title>
        <authorList>
            <person name="Shimizu T."/>
            <person name="Tanizawa Y."/>
            <person name="Mochizuki T."/>
            <person name="Nagasaki H."/>
            <person name="Yoshioka T."/>
            <person name="Toyoda A."/>
            <person name="Fujiyama A."/>
            <person name="Kaminuma E."/>
            <person name="Nakamura Y."/>
        </authorList>
    </citation>
    <scope>NUCLEOTIDE SEQUENCE [LARGE SCALE GENOMIC DNA]</scope>
    <source>
        <strain evidence="11">cv. Miyagawa wase</strain>
    </source>
</reference>
<dbReference type="PANTHER" id="PTHR24186:SF53">
    <property type="entry name" value="PGG DOMAIN-CONTAINING PROTEIN"/>
    <property type="match status" value="1"/>
</dbReference>
<feature type="transmembrane region" description="Helical" evidence="8">
    <location>
        <begin position="507"/>
        <end position="534"/>
    </location>
</feature>
<name>A0A2H5QFW8_CITUN</name>
<organism evidence="10 11">
    <name type="scientific">Citrus unshiu</name>
    <name type="common">Satsuma mandarin</name>
    <name type="synonym">Citrus nobilis var. unshiu</name>
    <dbReference type="NCBI Taxonomy" id="55188"/>
    <lineage>
        <taxon>Eukaryota</taxon>
        <taxon>Viridiplantae</taxon>
        <taxon>Streptophyta</taxon>
        <taxon>Embryophyta</taxon>
        <taxon>Tracheophyta</taxon>
        <taxon>Spermatophyta</taxon>
        <taxon>Magnoliopsida</taxon>
        <taxon>eudicotyledons</taxon>
        <taxon>Gunneridae</taxon>
        <taxon>Pentapetalae</taxon>
        <taxon>rosids</taxon>
        <taxon>malvids</taxon>
        <taxon>Sapindales</taxon>
        <taxon>Rutaceae</taxon>
        <taxon>Aurantioideae</taxon>
        <taxon>Citrus</taxon>
    </lineage>
</organism>
<dbReference type="PROSITE" id="PS50297">
    <property type="entry name" value="ANK_REP_REGION"/>
    <property type="match status" value="1"/>
</dbReference>
<accession>A0A2H5QFW8</accession>
<sequence>MVMDPLLYEAAAKGEIEPFKKISNYELGRVVTHNNKNTILHVNIISRDRETIVSTEFVEQILEMCPSLLQSVNAKGDAPLHVAAKCGHASVVTALIEIAKKQPKELESGVESTARQMLGMTNDEKNTALHEAMQHRSLDVVKILIKEDPAVPYSTNGCGETPLYMAAERGFEKMLTEILENCPSVAHEGPNGKTALHAAAVNINSIDVVKLLLDKKKSLIRERDRYGWTPLHYAAYFDRNIIAQLLLKSDKSLSYIVENDQKMTALHLAAGQGKLRVVEEIISYCPECCELVDGRGWNVLHFAMVSFDASDLKHLLNNYPIVRNLINDKDKEGNTPLHLLAALCRDSFHRIVPWNVGGDYQAVNKQTISVKHITRYGFPQLEQEIRELSKYIGSGQYPEGVVSMRENKIVKRTSHWKFIDENYIGMKEASEFHLVVATLIATVAFSAAFTLPGGNKSEGSPDQGAAILSKQAAFQAFVISDAIAMALSLSAVFVYFILSLKAFQEFVFLFAFALFFTLVAMAAMMVAFVTGAYAMLEPSLGLAIVTCIIGLSFFVLVIFMFYKVLSKADEELEEPWFQ</sequence>
<dbReference type="PANTHER" id="PTHR24186">
    <property type="entry name" value="PROTEIN PHOSPHATASE 1 REGULATORY SUBUNIT"/>
    <property type="match status" value="1"/>
</dbReference>
<dbReference type="InterPro" id="IPR002110">
    <property type="entry name" value="Ankyrin_rpt"/>
</dbReference>
<comment type="subcellular location">
    <subcellularLocation>
        <location evidence="1">Membrane</location>
        <topology evidence="1">Multi-pass membrane protein</topology>
    </subcellularLocation>
</comment>
<gene>
    <name evidence="10" type="ORF">CUMW_226340</name>
</gene>
<feature type="domain" description="PGG" evidence="9">
    <location>
        <begin position="426"/>
        <end position="534"/>
    </location>
</feature>
<dbReference type="InterPro" id="IPR036770">
    <property type="entry name" value="Ankyrin_rpt-contain_sf"/>
</dbReference>
<dbReference type="PROSITE" id="PS50088">
    <property type="entry name" value="ANK_REPEAT"/>
    <property type="match status" value="1"/>
</dbReference>
<keyword evidence="11" id="KW-1185">Reference proteome</keyword>
<evidence type="ECO:0000256" key="2">
    <source>
        <dbReference type="ARBA" id="ARBA00022692"/>
    </source>
</evidence>
<evidence type="ECO:0000256" key="5">
    <source>
        <dbReference type="ARBA" id="ARBA00023043"/>
    </source>
</evidence>
<dbReference type="Pfam" id="PF12796">
    <property type="entry name" value="Ank_2"/>
    <property type="match status" value="2"/>
</dbReference>
<dbReference type="Proteomes" id="UP000236630">
    <property type="component" value="Unassembled WGS sequence"/>
</dbReference>
<evidence type="ECO:0000256" key="3">
    <source>
        <dbReference type="ARBA" id="ARBA00022737"/>
    </source>
</evidence>
<keyword evidence="3" id="KW-0677">Repeat</keyword>
<dbReference type="GO" id="GO:0005886">
    <property type="term" value="C:plasma membrane"/>
    <property type="evidence" value="ECO:0007669"/>
    <property type="project" value="TreeGrafter"/>
</dbReference>
<evidence type="ECO:0000313" key="11">
    <source>
        <dbReference type="Proteomes" id="UP000236630"/>
    </source>
</evidence>
<dbReference type="Gene3D" id="1.25.40.20">
    <property type="entry name" value="Ankyrin repeat-containing domain"/>
    <property type="match status" value="2"/>
</dbReference>
<keyword evidence="4 8" id="KW-1133">Transmembrane helix</keyword>
<feature type="transmembrane region" description="Helical" evidence="8">
    <location>
        <begin position="472"/>
        <end position="498"/>
    </location>
</feature>
<dbReference type="STRING" id="55188.A0A2H5QFW8"/>
<evidence type="ECO:0000256" key="7">
    <source>
        <dbReference type="PROSITE-ProRule" id="PRU00023"/>
    </source>
</evidence>
<dbReference type="AlphaFoldDB" id="A0A2H5QFW8"/>
<dbReference type="Pfam" id="PF13962">
    <property type="entry name" value="PGG"/>
    <property type="match status" value="1"/>
</dbReference>